<dbReference type="EMBL" id="KU144970">
    <property type="protein sequence ID" value="AMK59144.1"/>
    <property type="molecule type" value="Genomic_DNA"/>
</dbReference>
<keyword evidence="1" id="KW-1133">Transmembrane helix</keyword>
<name>A0A126SXV9_9BACT</name>
<dbReference type="AlphaFoldDB" id="A0A126SXV9"/>
<dbReference type="InterPro" id="IPR045584">
    <property type="entry name" value="Pilin-like"/>
</dbReference>
<dbReference type="InterPro" id="IPR012902">
    <property type="entry name" value="N_methyl_site"/>
</dbReference>
<sequence length="291" mass="30864">MMMSHTYPPRCPSDRSSGFTLIEAIVSIVILGILGGLVAMFIGKPIQGYFDSTRRAELTDQADVALRRLTRDLRLALPNSLRVTNAAGINYIEFIMTSNGGRYRFDADGSTAGDFLSYTNPGDVSFDVLGPMPANPAIAAGDFIVVYNLGPGNAPADAYTGGNRAQVQGVAGNVITLTANPFAVQAPPLPSPAARFQVVPGNTQAVTYACPDAVPANMTRQWHYGFNAVQGTPPPVVDTPPKPIAGNVICTVRYEPDASGRNGLLLINLTISDTSGERISLAQQIRIDNTP</sequence>
<evidence type="ECO:0000256" key="1">
    <source>
        <dbReference type="SAM" id="Phobius"/>
    </source>
</evidence>
<reference evidence="2" key="1">
    <citation type="journal article" date="2016" name="Appl. Environ. Microbiol.">
        <title>Functional Metagenomics of a Biostimulated Petroleum-Contaminated Soil Reveals an Extraordinary Diversity of Extradiol Dioxygenases.</title>
        <authorList>
            <person name="Terron-Gonzalez L."/>
            <person name="Martin-Cabello G."/>
            <person name="Ferrer M."/>
            <person name="Santero E."/>
        </authorList>
    </citation>
    <scope>NUCLEOTIDE SEQUENCE</scope>
</reference>
<dbReference type="NCBIfam" id="TIGR02532">
    <property type="entry name" value="IV_pilin_GFxxxE"/>
    <property type="match status" value="1"/>
</dbReference>
<dbReference type="Pfam" id="PF07963">
    <property type="entry name" value="N_methyl"/>
    <property type="match status" value="1"/>
</dbReference>
<accession>A0A126SXV9</accession>
<dbReference type="PROSITE" id="PS00409">
    <property type="entry name" value="PROKAR_NTER_METHYL"/>
    <property type="match status" value="1"/>
</dbReference>
<keyword evidence="1" id="KW-0472">Membrane</keyword>
<organism evidence="2">
    <name type="scientific">uncultured bacterium UPO42</name>
    <dbReference type="NCBI Taxonomy" id="1776967"/>
    <lineage>
        <taxon>Bacteria</taxon>
        <taxon>environmental samples</taxon>
    </lineage>
</organism>
<evidence type="ECO:0000313" key="2">
    <source>
        <dbReference type="EMBL" id="AMK59144.1"/>
    </source>
</evidence>
<feature type="transmembrane region" description="Helical" evidence="1">
    <location>
        <begin position="21"/>
        <end position="42"/>
    </location>
</feature>
<keyword evidence="1" id="KW-0812">Transmembrane</keyword>
<dbReference type="SUPFAM" id="SSF54523">
    <property type="entry name" value="Pili subunits"/>
    <property type="match status" value="1"/>
</dbReference>
<proteinExistence type="predicted"/>
<protein>
    <submittedName>
        <fullName evidence="2">Putative MSHA biogenesis protein MshO</fullName>
    </submittedName>
</protein>